<protein>
    <recommendedName>
        <fullName evidence="10">Glycosyltransferase RgtA/B/C/D-like domain-containing protein</fullName>
    </recommendedName>
</protein>
<evidence type="ECO:0008006" key="10">
    <source>
        <dbReference type="Google" id="ProtNLM"/>
    </source>
</evidence>
<feature type="transmembrane region" description="Helical" evidence="8">
    <location>
        <begin position="116"/>
        <end position="133"/>
    </location>
</feature>
<evidence type="ECO:0000313" key="9">
    <source>
        <dbReference type="EMBL" id="CAA9313119.1"/>
    </source>
</evidence>
<keyword evidence="3" id="KW-0328">Glycosyltransferase</keyword>
<evidence type="ECO:0000256" key="2">
    <source>
        <dbReference type="ARBA" id="ARBA00022475"/>
    </source>
</evidence>
<keyword evidence="2" id="KW-1003">Cell membrane</keyword>
<gene>
    <name evidence="9" type="ORF">AVDCRST_MAG93-5354</name>
</gene>
<name>A0A6J4KWE1_9CHLR</name>
<evidence type="ECO:0000256" key="6">
    <source>
        <dbReference type="ARBA" id="ARBA00022989"/>
    </source>
</evidence>
<dbReference type="GO" id="GO:0009103">
    <property type="term" value="P:lipopolysaccharide biosynthetic process"/>
    <property type="evidence" value="ECO:0007669"/>
    <property type="project" value="UniProtKB-ARBA"/>
</dbReference>
<sequence>MIRNRKVLLLALILIAFALRLWYLTINPLWPQFSNADDGDYYRRALRLAVTGAYVDDAWLIRPPFHVWIFAALLRVGIILEGGPALGVRLIQGFHLLLGVLSVLLCYVLGSRLFNRRAGLIFAAFWSVWFPFIEL</sequence>
<evidence type="ECO:0000256" key="7">
    <source>
        <dbReference type="ARBA" id="ARBA00023136"/>
    </source>
</evidence>
<evidence type="ECO:0000256" key="1">
    <source>
        <dbReference type="ARBA" id="ARBA00004651"/>
    </source>
</evidence>
<dbReference type="InterPro" id="IPR050297">
    <property type="entry name" value="LipidA_mod_glycosyltrf_83"/>
</dbReference>
<feature type="transmembrane region" description="Helical" evidence="8">
    <location>
        <begin position="90"/>
        <end position="110"/>
    </location>
</feature>
<dbReference type="PANTHER" id="PTHR33908:SF11">
    <property type="entry name" value="MEMBRANE PROTEIN"/>
    <property type="match status" value="1"/>
</dbReference>
<keyword evidence="4" id="KW-0808">Transferase</keyword>
<organism evidence="9">
    <name type="scientific">uncultured Chloroflexia bacterium</name>
    <dbReference type="NCBI Taxonomy" id="1672391"/>
    <lineage>
        <taxon>Bacteria</taxon>
        <taxon>Bacillati</taxon>
        <taxon>Chloroflexota</taxon>
        <taxon>Chloroflexia</taxon>
        <taxon>environmental samples</taxon>
    </lineage>
</organism>
<evidence type="ECO:0000256" key="5">
    <source>
        <dbReference type="ARBA" id="ARBA00022692"/>
    </source>
</evidence>
<dbReference type="PANTHER" id="PTHR33908">
    <property type="entry name" value="MANNOSYLTRANSFERASE YKCB-RELATED"/>
    <property type="match status" value="1"/>
</dbReference>
<keyword evidence="7 8" id="KW-0472">Membrane</keyword>
<keyword evidence="5 8" id="KW-0812">Transmembrane</keyword>
<accession>A0A6J4KWE1</accession>
<dbReference type="EMBL" id="CADCTR010001806">
    <property type="protein sequence ID" value="CAA9313119.1"/>
    <property type="molecule type" value="Genomic_DNA"/>
</dbReference>
<evidence type="ECO:0000256" key="3">
    <source>
        <dbReference type="ARBA" id="ARBA00022676"/>
    </source>
</evidence>
<reference evidence="9" key="1">
    <citation type="submission" date="2020-02" db="EMBL/GenBank/DDBJ databases">
        <authorList>
            <person name="Meier V. D."/>
        </authorList>
    </citation>
    <scope>NUCLEOTIDE SEQUENCE</scope>
    <source>
        <strain evidence="9">AVDCRST_MAG93</strain>
    </source>
</reference>
<dbReference type="AlphaFoldDB" id="A0A6J4KWE1"/>
<evidence type="ECO:0000256" key="4">
    <source>
        <dbReference type="ARBA" id="ARBA00022679"/>
    </source>
</evidence>
<evidence type="ECO:0000256" key="8">
    <source>
        <dbReference type="SAM" id="Phobius"/>
    </source>
</evidence>
<dbReference type="GO" id="GO:0016763">
    <property type="term" value="F:pentosyltransferase activity"/>
    <property type="evidence" value="ECO:0007669"/>
    <property type="project" value="TreeGrafter"/>
</dbReference>
<proteinExistence type="predicted"/>
<dbReference type="GO" id="GO:0005886">
    <property type="term" value="C:plasma membrane"/>
    <property type="evidence" value="ECO:0007669"/>
    <property type="project" value="UniProtKB-SubCell"/>
</dbReference>
<feature type="non-terminal residue" evidence="9">
    <location>
        <position position="135"/>
    </location>
</feature>
<comment type="subcellular location">
    <subcellularLocation>
        <location evidence="1">Cell membrane</location>
        <topology evidence="1">Multi-pass membrane protein</topology>
    </subcellularLocation>
</comment>
<keyword evidence="6 8" id="KW-1133">Transmembrane helix</keyword>